<dbReference type="EMBL" id="GGMR01013632">
    <property type="protein sequence ID" value="MBY26251.1"/>
    <property type="molecule type" value="Transcribed_RNA"/>
</dbReference>
<dbReference type="AlphaFoldDB" id="A0A2S2P9W4"/>
<protein>
    <submittedName>
        <fullName evidence="1">Uncharacterized protein</fullName>
    </submittedName>
</protein>
<name>A0A2S2P9W4_SCHGA</name>
<organism evidence="1">
    <name type="scientific">Schizaphis graminum</name>
    <name type="common">Green bug aphid</name>
    <dbReference type="NCBI Taxonomy" id="13262"/>
    <lineage>
        <taxon>Eukaryota</taxon>
        <taxon>Metazoa</taxon>
        <taxon>Ecdysozoa</taxon>
        <taxon>Arthropoda</taxon>
        <taxon>Hexapoda</taxon>
        <taxon>Insecta</taxon>
        <taxon>Pterygota</taxon>
        <taxon>Neoptera</taxon>
        <taxon>Paraneoptera</taxon>
        <taxon>Hemiptera</taxon>
        <taxon>Sternorrhyncha</taxon>
        <taxon>Aphidomorpha</taxon>
        <taxon>Aphidoidea</taxon>
        <taxon>Aphididae</taxon>
        <taxon>Aphidini</taxon>
        <taxon>Schizaphis</taxon>
    </lineage>
</organism>
<reference evidence="1" key="1">
    <citation type="submission" date="2018-04" db="EMBL/GenBank/DDBJ databases">
        <title>Transcriptome of Schizaphis graminum biotype I.</title>
        <authorList>
            <person name="Scully E.D."/>
            <person name="Geib S.M."/>
            <person name="Palmer N.A."/>
            <person name="Koch K."/>
            <person name="Bradshaw J."/>
            <person name="Heng-Moss T."/>
            <person name="Sarath G."/>
        </authorList>
    </citation>
    <scope>NUCLEOTIDE SEQUENCE</scope>
</reference>
<gene>
    <name evidence="1" type="ORF">g.175020</name>
</gene>
<evidence type="ECO:0000313" key="1">
    <source>
        <dbReference type="EMBL" id="MBY26251.1"/>
    </source>
</evidence>
<sequence length="156" mass="18458">MDINLFDLKEWSSMDNGLVLINKLIEFNVLPASRKCPRGHAMKIVQDKSVIDNFKWMCREKIREKNQKAKPCNYSSSLRKNTFFYKSHLSLLNICGFVNLWSMNCPSLVIQKQLRLANQTVVDWSSFCREVVFDHMIKKKNNWEASENRRIKIWTP</sequence>
<accession>A0A2S2P9W4</accession>
<proteinExistence type="predicted"/>